<organism evidence="4 5">
    <name type="scientific">Xylocopa violacea</name>
    <name type="common">Violet carpenter bee</name>
    <name type="synonym">Apis violacea</name>
    <dbReference type="NCBI Taxonomy" id="135666"/>
    <lineage>
        <taxon>Eukaryota</taxon>
        <taxon>Metazoa</taxon>
        <taxon>Ecdysozoa</taxon>
        <taxon>Arthropoda</taxon>
        <taxon>Hexapoda</taxon>
        <taxon>Insecta</taxon>
        <taxon>Pterygota</taxon>
        <taxon>Neoptera</taxon>
        <taxon>Endopterygota</taxon>
        <taxon>Hymenoptera</taxon>
        <taxon>Apocrita</taxon>
        <taxon>Aculeata</taxon>
        <taxon>Apoidea</taxon>
        <taxon>Anthophila</taxon>
        <taxon>Apidae</taxon>
        <taxon>Xylocopa</taxon>
        <taxon>Xylocopa</taxon>
    </lineage>
</organism>
<dbReference type="Pfam" id="PF00348">
    <property type="entry name" value="polyprenyl_synt"/>
    <property type="match status" value="1"/>
</dbReference>
<dbReference type="PANTHER" id="PTHR12001">
    <property type="entry name" value="GERANYLGERANYL PYROPHOSPHATE SYNTHASE"/>
    <property type="match status" value="1"/>
</dbReference>
<keyword evidence="5" id="KW-1185">Reference proteome</keyword>
<dbReference type="Gene3D" id="1.10.600.10">
    <property type="entry name" value="Farnesyl Diphosphate Synthase"/>
    <property type="match status" value="1"/>
</dbReference>
<name>A0ABP1P6Z8_XYLVO</name>
<dbReference type="InterPro" id="IPR000092">
    <property type="entry name" value="Polyprenyl_synt"/>
</dbReference>
<keyword evidence="2" id="KW-0460">Magnesium</keyword>
<evidence type="ECO:0008006" key="6">
    <source>
        <dbReference type="Google" id="ProtNLM"/>
    </source>
</evidence>
<gene>
    <name evidence="4" type="ORF">XYLVIOL_LOCUS8182</name>
</gene>
<evidence type="ECO:0000256" key="3">
    <source>
        <dbReference type="RuleBase" id="RU004466"/>
    </source>
</evidence>
<proteinExistence type="inferred from homology"/>
<comment type="caution">
    <text evidence="4">The sequence shown here is derived from an EMBL/GenBank/DDBJ whole genome shotgun (WGS) entry which is preliminary data.</text>
</comment>
<dbReference type="PANTHER" id="PTHR12001:SF44">
    <property type="entry name" value="GERANYLGERANYL PYROPHOSPHATE SYNTHASE"/>
    <property type="match status" value="1"/>
</dbReference>
<dbReference type="InterPro" id="IPR008949">
    <property type="entry name" value="Isoprenoid_synthase_dom_sf"/>
</dbReference>
<dbReference type="Proteomes" id="UP001642520">
    <property type="component" value="Unassembled WGS sequence"/>
</dbReference>
<evidence type="ECO:0000313" key="5">
    <source>
        <dbReference type="Proteomes" id="UP001642520"/>
    </source>
</evidence>
<keyword evidence="3" id="KW-0808">Transferase</keyword>
<dbReference type="CDD" id="cd00867">
    <property type="entry name" value="Trans_IPPS"/>
    <property type="match status" value="1"/>
</dbReference>
<dbReference type="EMBL" id="CAXAJV020001296">
    <property type="protein sequence ID" value="CAL7947130.1"/>
    <property type="molecule type" value="Genomic_DNA"/>
</dbReference>
<protein>
    <recommendedName>
        <fullName evidence="6">Geranylgeranyl pyrophosphate synthase</fullName>
    </recommendedName>
</protein>
<comment type="similarity">
    <text evidence="3">Belongs to the FPP/GGPP synthase family.</text>
</comment>
<keyword evidence="1" id="KW-0479">Metal-binding</keyword>
<evidence type="ECO:0000256" key="1">
    <source>
        <dbReference type="ARBA" id="ARBA00022723"/>
    </source>
</evidence>
<accession>A0ABP1P6Z8</accession>
<reference evidence="4 5" key="1">
    <citation type="submission" date="2024-08" db="EMBL/GenBank/DDBJ databases">
        <authorList>
            <person name="Will J Nash"/>
            <person name="Angela Man"/>
            <person name="Seanna McTaggart"/>
            <person name="Kendall Baker"/>
            <person name="Tom Barker"/>
            <person name="Leah Catchpole"/>
            <person name="Alex Durrant"/>
            <person name="Karim Gharbi"/>
            <person name="Naomi Irish"/>
            <person name="Gemy Kaithakottil"/>
            <person name="Debby Ku"/>
            <person name="Aaliyah Providence"/>
            <person name="Felix Shaw"/>
            <person name="David Swarbreck"/>
            <person name="Chris Watkins"/>
            <person name="Ann M. McCartney"/>
            <person name="Giulio Formenti"/>
            <person name="Alice Mouton"/>
            <person name="Noel Vella"/>
            <person name="Bjorn M von Reumont"/>
            <person name="Adriana Vella"/>
            <person name="Wilfried Haerty"/>
        </authorList>
    </citation>
    <scope>NUCLEOTIDE SEQUENCE [LARGE SCALE GENOMIC DNA]</scope>
</reference>
<evidence type="ECO:0000313" key="4">
    <source>
        <dbReference type="EMBL" id="CAL7947130.1"/>
    </source>
</evidence>
<dbReference type="SUPFAM" id="SSF48576">
    <property type="entry name" value="Terpenoid synthases"/>
    <property type="match status" value="1"/>
</dbReference>
<sequence>MGTDVAESQLLAVADILRLARTTTKEKEEILLEPFTYIFRAPGTDNLLSTKLPNALNYWLKIPQDKFDAIKEIGQEVQVSSLVFDDIQDNSTLRNGMPAAHNVYGIAMTVNAALYAIPIGMEKVIELNHPEAIRICVEQWIQICRGQGIEIYWRENYICPSEVEYKVMVMQKTGGLFFFILRLMQLFSDYKKDITNLVGILGLYLQIRDDYCSLFLDEFARDKGYCEDLSEGKFNFLIVHAIQTTAGGRQIMNILKQRTNDIELKRHCINLLKKCGSYAYTGTVLEELDKQARDEIARLGGNPVLIKVLDDLLSWKYQSSSQQKSEKNTF</sequence>
<evidence type="ECO:0000256" key="2">
    <source>
        <dbReference type="ARBA" id="ARBA00022842"/>
    </source>
</evidence>